<dbReference type="RefSeq" id="WP_344295985.1">
    <property type="nucleotide sequence ID" value="NZ_BAAAPF010000540.1"/>
</dbReference>
<comment type="caution">
    <text evidence="5">The sequence shown here is derived from an EMBL/GenBank/DDBJ whole genome shotgun (WGS) entry which is preliminary data.</text>
</comment>
<dbReference type="InterPro" id="IPR059026">
    <property type="entry name" value="LpqB_N"/>
</dbReference>
<proteinExistence type="predicted"/>
<reference evidence="6" key="1">
    <citation type="journal article" date="2019" name="Int. J. Syst. Evol. Microbiol.">
        <title>The Global Catalogue of Microorganisms (GCM) 10K type strain sequencing project: providing services to taxonomists for standard genome sequencing and annotation.</title>
        <authorList>
            <consortium name="The Broad Institute Genomics Platform"/>
            <consortium name="The Broad Institute Genome Sequencing Center for Infectious Disease"/>
            <person name="Wu L."/>
            <person name="Ma J."/>
        </authorList>
    </citation>
    <scope>NUCLEOTIDE SEQUENCE [LARGE SCALE GENOMIC DNA]</scope>
    <source>
        <strain evidence="6">JCM 15481</strain>
    </source>
</reference>
<name>A0ABP4L1M5_9ACTN</name>
<accession>A0ABP4L1M5</accession>
<dbReference type="Pfam" id="PF25976">
    <property type="entry name" value="LpqB_N"/>
    <property type="match status" value="1"/>
</dbReference>
<evidence type="ECO:0000259" key="3">
    <source>
        <dbReference type="Pfam" id="PF10647"/>
    </source>
</evidence>
<feature type="region of interest" description="Disordered" evidence="1">
    <location>
        <begin position="1"/>
        <end position="22"/>
    </location>
</feature>
<feature type="region of interest" description="Disordered" evidence="1">
    <location>
        <begin position="51"/>
        <end position="79"/>
    </location>
</feature>
<dbReference type="Pfam" id="PF10646">
    <property type="entry name" value="Germane"/>
    <property type="match status" value="1"/>
</dbReference>
<organism evidence="5 6">
    <name type="scientific">Streptomyces synnematoformans</name>
    <dbReference type="NCBI Taxonomy" id="415721"/>
    <lineage>
        <taxon>Bacteria</taxon>
        <taxon>Bacillati</taxon>
        <taxon>Actinomycetota</taxon>
        <taxon>Actinomycetes</taxon>
        <taxon>Kitasatosporales</taxon>
        <taxon>Streptomycetaceae</taxon>
        <taxon>Streptomyces</taxon>
    </lineage>
</organism>
<gene>
    <name evidence="5" type="ORF">GCM10009802_66640</name>
</gene>
<feature type="compositionally biased region" description="Basic and acidic residues" evidence="1">
    <location>
        <begin position="59"/>
        <end position="68"/>
    </location>
</feature>
<dbReference type="Gene3D" id="2.120.10.30">
    <property type="entry name" value="TolB, C-terminal domain"/>
    <property type="match status" value="1"/>
</dbReference>
<evidence type="ECO:0000259" key="4">
    <source>
        <dbReference type="Pfam" id="PF25976"/>
    </source>
</evidence>
<feature type="domain" description="Lipoprotein LpqB N-terminal" evidence="4">
    <location>
        <begin position="72"/>
        <end position="200"/>
    </location>
</feature>
<dbReference type="InterPro" id="IPR019606">
    <property type="entry name" value="GerMN"/>
</dbReference>
<dbReference type="InterPro" id="IPR011042">
    <property type="entry name" value="6-blade_b-propeller_TolB-like"/>
</dbReference>
<keyword evidence="6" id="KW-1185">Reference proteome</keyword>
<dbReference type="InterPro" id="IPR018910">
    <property type="entry name" value="LpqB_C"/>
</dbReference>
<dbReference type="Proteomes" id="UP001500443">
    <property type="component" value="Unassembled WGS sequence"/>
</dbReference>
<feature type="domain" description="GerMN" evidence="2">
    <location>
        <begin position="218"/>
        <end position="315"/>
    </location>
</feature>
<sequence>MAAASRTGRTTTAVRGRGRPAAARTRPYATAALLAGFLLLTGCASMPDSGGVHQVPLSEQREDPRARTYAEPPEPGASPQRIVSDFLEALRSDDYATVAKAYLTKKARDWSPGETTVLAEAPEVIGGPAAGPKPVNGARVSTAVVQLRGDKVARLNEAGTYSPDERPYSLNIELSKVRKSGEWRIADPPRGLVISRADFERTFQPASTYHFTARSRDTLVADPIYVRRRIDPVTDVVRTLLDGPGGLIGAVTQTTFPERTQLARNQQLKVDEEGTLRVRLALRTKPGLHTCERMAAQVLHTAQSQDGVRVDNVQLVTARDAKLCELSAAAGERYAPDGPAGDPESLYFIDSKHRLVRTTPGPEAGEAGPATVISPLGDGEPAIGSAAVSRSENKAAGVTADGRELYVSSLDESSELGDPLLTSDATAEQAGRGDGLTAPSWDGLGDLWVADRVGDESRLYWIANGTGDPVRIDLTGLEGRIEALRMSAEGARIALVVSEGSESRLVLGAVSVDEGVPVVAQLRDTGPLEDVRAVSWAGESRLVVVGRETEGVQQMRLVSTDGSVPPTAELGQGLTGVTAVAATEDPTNPMVAATEEGIVRLPQNGYWKAVVGGKAGTAPVYPG</sequence>
<dbReference type="SUPFAM" id="SSF69322">
    <property type="entry name" value="Tricorn protease domain 2"/>
    <property type="match status" value="1"/>
</dbReference>
<dbReference type="Pfam" id="PF10647">
    <property type="entry name" value="Gmad1"/>
    <property type="match status" value="1"/>
</dbReference>
<evidence type="ECO:0000313" key="5">
    <source>
        <dbReference type="EMBL" id="GAA1514164.1"/>
    </source>
</evidence>
<protein>
    <submittedName>
        <fullName evidence="5">LpqB family beta-propeller domain-containing protein</fullName>
    </submittedName>
</protein>
<dbReference type="EMBL" id="BAAAPF010000540">
    <property type="protein sequence ID" value="GAA1514164.1"/>
    <property type="molecule type" value="Genomic_DNA"/>
</dbReference>
<evidence type="ECO:0000256" key="1">
    <source>
        <dbReference type="SAM" id="MobiDB-lite"/>
    </source>
</evidence>
<evidence type="ECO:0000313" key="6">
    <source>
        <dbReference type="Proteomes" id="UP001500443"/>
    </source>
</evidence>
<feature type="domain" description="Lipoprotein LpqB C-terminal" evidence="3">
    <location>
        <begin position="371"/>
        <end position="622"/>
    </location>
</feature>
<evidence type="ECO:0000259" key="2">
    <source>
        <dbReference type="Pfam" id="PF10646"/>
    </source>
</evidence>